<dbReference type="Pfam" id="PF00083">
    <property type="entry name" value="Sugar_tr"/>
    <property type="match status" value="2"/>
</dbReference>
<feature type="transmembrane region" description="Helical" evidence="5">
    <location>
        <begin position="268"/>
        <end position="285"/>
    </location>
</feature>
<feature type="transmembrane region" description="Helical" evidence="5">
    <location>
        <begin position="535"/>
        <end position="556"/>
    </location>
</feature>
<feature type="chain" id="PRO_5005893657" evidence="6">
    <location>
        <begin position="19"/>
        <end position="889"/>
    </location>
</feature>
<feature type="transmembrane region" description="Helical" evidence="5">
    <location>
        <begin position="770"/>
        <end position="798"/>
    </location>
</feature>
<evidence type="ECO:0000256" key="6">
    <source>
        <dbReference type="SAM" id="SignalP"/>
    </source>
</evidence>
<evidence type="ECO:0000259" key="7">
    <source>
        <dbReference type="PROSITE" id="PS50850"/>
    </source>
</evidence>
<dbReference type="GO" id="GO:0016020">
    <property type="term" value="C:membrane"/>
    <property type="evidence" value="ECO:0007669"/>
    <property type="project" value="UniProtKB-SubCell"/>
</dbReference>
<name>A0A0N5AUY0_9BILA</name>
<keyword evidence="2 5" id="KW-0812">Transmembrane</keyword>
<evidence type="ECO:0000313" key="8">
    <source>
        <dbReference type="Proteomes" id="UP000046393"/>
    </source>
</evidence>
<keyword evidence="6" id="KW-0732">Signal</keyword>
<feature type="transmembrane region" description="Helical" evidence="5">
    <location>
        <begin position="678"/>
        <end position="696"/>
    </location>
</feature>
<sequence length="889" mass="99447">MITKLNLIKLFAIASILALTTNFPSGFTNSSINTAVAELNRFINESYSNRGLNISDLGYSMIKSATLNCWFVSQIFGAIFAPLLTDRFGRKVGYLIAGSVMLLASAMQYVSTLFSLPEMLIAGRAICAFFSPLSDASLIMYLQECTPLEMRGTFSFLCETGYGLMCLLGMVLGMRVVLGHSLSQLLAVSIFPQIVFVSFLFFIPETPKYLMITKNDRAKALKSLEFFQGVKKENEVLLDEYIREGEIEGETKQSSIKEVLTTWHLRQAVILASMVLALSLPFYPVLQSSTLFFTKANIKSELAEISSTVLMVSLTVSSMIGTTFVDRFPRRALLFIFGGIGTTFLLLFVITTSLCSYTSWMKYAALGTMFLYMATYAMVVGPMTWFIGPELVPQRHRSTVFCFCFGFCNVLIAITNFVSVAFYEKAGALTFIPLYIIPSYICLVYLYMYLPETRNRETHEVVASNVTITNEYETFVRSAILNCWFVGQIFGALMAPVVTDNYGRKIAYIVSALVMLFATALQYVSSILLLPELLIVGRLLAALGTPLSDAALVLYLQESTPINLRGSLCFLCDIGYSLMCLLGMILGMRSIFGDSFQLLLAISVIPQLFFVIFLFFIPETPKYLMITKKCRDKALKSLEFFQGVQSKNEDILNQYAEQVDNTAVKVIEIFLTQYLRRALILATMILVQTLAFYPVLQSSTYFFENANVQSSVAELSSTVLMILYSGSTILGTPLIDRFSHRNLLLIFGITANIALFTFAIASVLSNTVSFMRFVCLIAIGIYIISYGTILGPMSWFIGPALVPQHHRARILCYAHVISEIMISCTNFLSVYFYTRFSAAIFVPLFIVPSTVSIIYIYVYLPETRNRDTDVIVKELQLKKHTHGTVLDSK</sequence>
<feature type="transmembrane region" description="Helical" evidence="5">
    <location>
        <begin position="506"/>
        <end position="529"/>
    </location>
</feature>
<feature type="transmembrane region" description="Helical" evidence="5">
    <location>
        <begin position="61"/>
        <end position="85"/>
    </location>
</feature>
<dbReference type="PANTHER" id="PTHR23503:SF46">
    <property type="entry name" value="MAJOR FACILITATOR SUPERFAMILY (MFS) PROFILE DOMAIN-CONTAINING PROTEIN"/>
    <property type="match status" value="1"/>
</dbReference>
<evidence type="ECO:0000256" key="3">
    <source>
        <dbReference type="ARBA" id="ARBA00022989"/>
    </source>
</evidence>
<dbReference type="STRING" id="451379.A0A0N5AUY0"/>
<evidence type="ECO:0000256" key="4">
    <source>
        <dbReference type="ARBA" id="ARBA00023136"/>
    </source>
</evidence>
<dbReference type="Proteomes" id="UP000046393">
    <property type="component" value="Unplaced"/>
</dbReference>
<feature type="transmembrane region" description="Helical" evidence="5">
    <location>
        <begin position="716"/>
        <end position="735"/>
    </location>
</feature>
<reference evidence="9" key="1">
    <citation type="submission" date="2017-02" db="UniProtKB">
        <authorList>
            <consortium name="WormBaseParasite"/>
        </authorList>
    </citation>
    <scope>IDENTIFICATION</scope>
</reference>
<feature type="transmembrane region" description="Helical" evidence="5">
    <location>
        <begin position="121"/>
        <end position="142"/>
    </location>
</feature>
<protein>
    <submittedName>
        <fullName evidence="9">MFS domain-containing protein</fullName>
    </submittedName>
</protein>
<feature type="transmembrane region" description="Helical" evidence="5">
    <location>
        <begin position="305"/>
        <end position="325"/>
    </location>
</feature>
<dbReference type="AlphaFoldDB" id="A0A0N5AUY0"/>
<feature type="transmembrane region" description="Helical" evidence="5">
    <location>
        <begin position="184"/>
        <end position="203"/>
    </location>
</feature>
<dbReference type="InterPro" id="IPR045263">
    <property type="entry name" value="GLUT"/>
</dbReference>
<feature type="transmembrane region" description="Helical" evidence="5">
    <location>
        <begin position="363"/>
        <end position="388"/>
    </location>
</feature>
<dbReference type="GO" id="GO:0015149">
    <property type="term" value="F:hexose transmembrane transporter activity"/>
    <property type="evidence" value="ECO:0007669"/>
    <property type="project" value="TreeGrafter"/>
</dbReference>
<feature type="transmembrane region" description="Helical" evidence="5">
    <location>
        <begin position="742"/>
        <end position="764"/>
    </location>
</feature>
<keyword evidence="4 5" id="KW-0472">Membrane</keyword>
<feature type="transmembrane region" description="Helical" evidence="5">
    <location>
        <begin position="154"/>
        <end position="178"/>
    </location>
</feature>
<feature type="transmembrane region" description="Helical" evidence="5">
    <location>
        <begin position="400"/>
        <end position="423"/>
    </location>
</feature>
<feature type="transmembrane region" description="Helical" evidence="5">
    <location>
        <begin position="429"/>
        <end position="450"/>
    </location>
</feature>
<comment type="subcellular location">
    <subcellularLocation>
        <location evidence="1">Membrane</location>
        <topology evidence="1">Multi-pass membrane protein</topology>
    </subcellularLocation>
</comment>
<feature type="transmembrane region" description="Helical" evidence="5">
    <location>
        <begin position="332"/>
        <end position="351"/>
    </location>
</feature>
<evidence type="ECO:0000313" key="9">
    <source>
        <dbReference type="WBParaSite" id="SMUV_0000867701-mRNA-1"/>
    </source>
</evidence>
<feature type="transmembrane region" description="Helical" evidence="5">
    <location>
        <begin position="568"/>
        <end position="592"/>
    </location>
</feature>
<feature type="signal peptide" evidence="6">
    <location>
        <begin position="1"/>
        <end position="18"/>
    </location>
</feature>
<dbReference type="InterPro" id="IPR005828">
    <property type="entry name" value="MFS_sugar_transport-like"/>
</dbReference>
<evidence type="ECO:0000256" key="1">
    <source>
        <dbReference type="ARBA" id="ARBA00004141"/>
    </source>
</evidence>
<accession>A0A0N5AUY0</accession>
<proteinExistence type="predicted"/>
<feature type="domain" description="Major facilitator superfamily (MFS) profile" evidence="7">
    <location>
        <begin position="419"/>
        <end position="864"/>
    </location>
</feature>
<dbReference type="WBParaSite" id="SMUV_0000867701-mRNA-1">
    <property type="protein sequence ID" value="SMUV_0000867701-mRNA-1"/>
    <property type="gene ID" value="SMUV_0000867701"/>
</dbReference>
<dbReference type="SUPFAM" id="SSF103473">
    <property type="entry name" value="MFS general substrate transporter"/>
    <property type="match status" value="2"/>
</dbReference>
<evidence type="ECO:0000256" key="5">
    <source>
        <dbReference type="SAM" id="Phobius"/>
    </source>
</evidence>
<keyword evidence="8" id="KW-1185">Reference proteome</keyword>
<evidence type="ECO:0000256" key="2">
    <source>
        <dbReference type="ARBA" id="ARBA00022692"/>
    </source>
</evidence>
<dbReference type="Gene3D" id="1.20.1250.20">
    <property type="entry name" value="MFS general substrate transporter like domains"/>
    <property type="match status" value="2"/>
</dbReference>
<organism evidence="8 9">
    <name type="scientific">Syphacia muris</name>
    <dbReference type="NCBI Taxonomy" id="451379"/>
    <lineage>
        <taxon>Eukaryota</taxon>
        <taxon>Metazoa</taxon>
        <taxon>Ecdysozoa</taxon>
        <taxon>Nematoda</taxon>
        <taxon>Chromadorea</taxon>
        <taxon>Rhabditida</taxon>
        <taxon>Spirurina</taxon>
        <taxon>Oxyuridomorpha</taxon>
        <taxon>Oxyuroidea</taxon>
        <taxon>Oxyuridae</taxon>
        <taxon>Syphacia</taxon>
    </lineage>
</organism>
<keyword evidence="3 5" id="KW-1133">Transmembrane helix</keyword>
<feature type="transmembrane region" description="Helical" evidence="5">
    <location>
        <begin position="598"/>
        <end position="617"/>
    </location>
</feature>
<feature type="transmembrane region" description="Helical" evidence="5">
    <location>
        <begin position="92"/>
        <end position="109"/>
    </location>
</feature>
<feature type="transmembrane region" description="Helical" evidence="5">
    <location>
        <begin position="839"/>
        <end position="860"/>
    </location>
</feature>
<dbReference type="PANTHER" id="PTHR23503">
    <property type="entry name" value="SOLUTE CARRIER FAMILY 2"/>
    <property type="match status" value="1"/>
</dbReference>
<feature type="transmembrane region" description="Helical" evidence="5">
    <location>
        <begin position="810"/>
        <end position="833"/>
    </location>
</feature>
<dbReference type="PROSITE" id="PS50850">
    <property type="entry name" value="MFS"/>
    <property type="match status" value="1"/>
</dbReference>
<dbReference type="InterPro" id="IPR036259">
    <property type="entry name" value="MFS_trans_sf"/>
</dbReference>
<dbReference type="InterPro" id="IPR020846">
    <property type="entry name" value="MFS_dom"/>
</dbReference>